<keyword evidence="2" id="KW-1133">Transmembrane helix</keyword>
<evidence type="ECO:0000256" key="2">
    <source>
        <dbReference type="SAM" id="Phobius"/>
    </source>
</evidence>
<feature type="compositionally biased region" description="Basic and acidic residues" evidence="1">
    <location>
        <begin position="240"/>
        <end position="250"/>
    </location>
</feature>
<keyword evidence="2" id="KW-0472">Membrane</keyword>
<organism evidence="3 4">
    <name type="scientific">Amniculicola lignicola CBS 123094</name>
    <dbReference type="NCBI Taxonomy" id="1392246"/>
    <lineage>
        <taxon>Eukaryota</taxon>
        <taxon>Fungi</taxon>
        <taxon>Dikarya</taxon>
        <taxon>Ascomycota</taxon>
        <taxon>Pezizomycotina</taxon>
        <taxon>Dothideomycetes</taxon>
        <taxon>Pleosporomycetidae</taxon>
        <taxon>Pleosporales</taxon>
        <taxon>Amniculicolaceae</taxon>
        <taxon>Amniculicola</taxon>
    </lineage>
</organism>
<accession>A0A6A5X331</accession>
<feature type="compositionally biased region" description="Low complexity" evidence="1">
    <location>
        <begin position="251"/>
        <end position="265"/>
    </location>
</feature>
<keyword evidence="2" id="KW-0812">Transmembrane</keyword>
<dbReference type="AlphaFoldDB" id="A0A6A5X331"/>
<gene>
    <name evidence="3" type="ORF">P154DRAFT_569203</name>
</gene>
<keyword evidence="4" id="KW-1185">Reference proteome</keyword>
<feature type="transmembrane region" description="Helical" evidence="2">
    <location>
        <begin position="40"/>
        <end position="58"/>
    </location>
</feature>
<reference evidence="3" key="1">
    <citation type="journal article" date="2020" name="Stud. Mycol.">
        <title>101 Dothideomycetes genomes: a test case for predicting lifestyles and emergence of pathogens.</title>
        <authorList>
            <person name="Haridas S."/>
            <person name="Albert R."/>
            <person name="Binder M."/>
            <person name="Bloem J."/>
            <person name="Labutti K."/>
            <person name="Salamov A."/>
            <person name="Andreopoulos B."/>
            <person name="Baker S."/>
            <person name="Barry K."/>
            <person name="Bills G."/>
            <person name="Bluhm B."/>
            <person name="Cannon C."/>
            <person name="Castanera R."/>
            <person name="Culley D."/>
            <person name="Daum C."/>
            <person name="Ezra D."/>
            <person name="Gonzalez J."/>
            <person name="Henrissat B."/>
            <person name="Kuo A."/>
            <person name="Liang C."/>
            <person name="Lipzen A."/>
            <person name="Lutzoni F."/>
            <person name="Magnuson J."/>
            <person name="Mondo S."/>
            <person name="Nolan M."/>
            <person name="Ohm R."/>
            <person name="Pangilinan J."/>
            <person name="Park H.-J."/>
            <person name="Ramirez L."/>
            <person name="Alfaro M."/>
            <person name="Sun H."/>
            <person name="Tritt A."/>
            <person name="Yoshinaga Y."/>
            <person name="Zwiers L.-H."/>
            <person name="Turgeon B."/>
            <person name="Goodwin S."/>
            <person name="Spatafora J."/>
            <person name="Crous P."/>
            <person name="Grigoriev I."/>
        </authorList>
    </citation>
    <scope>NUCLEOTIDE SEQUENCE</scope>
    <source>
        <strain evidence="3">CBS 123094</strain>
    </source>
</reference>
<proteinExistence type="predicted"/>
<sequence length="288" mass="31524">METPSATPAPSNTPVPTYTLGVPPSILAERYPLSVPAGPLSASIGIAVITILCALIIGSRKHKPAYSSLNVDVDMKQSQGKVDVNVEKEPENKPQEEPGHEKTSWGGTSTTLQDTERNMNPYKQSVPDPGWPLPPRPISPWRSESMFSSTTEQNPLFAQTEPARTLPAIRSLNRQNLEELEVPGAAYMRGYERESYIPSILPLFSGRQGYERNVDSRLEFGGRASSYERSGKMVGDTDSETQRQKPKDTRSQLSDSSSLPSHLNLGSVDDATYVASTIGHQNVDGDPW</sequence>
<evidence type="ECO:0000313" key="4">
    <source>
        <dbReference type="Proteomes" id="UP000799779"/>
    </source>
</evidence>
<dbReference type="Proteomes" id="UP000799779">
    <property type="component" value="Unassembled WGS sequence"/>
</dbReference>
<protein>
    <submittedName>
        <fullName evidence="3">Uncharacterized protein</fullName>
    </submittedName>
</protein>
<name>A0A6A5X331_9PLEO</name>
<evidence type="ECO:0000313" key="3">
    <source>
        <dbReference type="EMBL" id="KAF2007314.1"/>
    </source>
</evidence>
<dbReference type="EMBL" id="ML977557">
    <property type="protein sequence ID" value="KAF2007314.1"/>
    <property type="molecule type" value="Genomic_DNA"/>
</dbReference>
<feature type="region of interest" description="Disordered" evidence="1">
    <location>
        <begin position="225"/>
        <end position="265"/>
    </location>
</feature>
<feature type="compositionally biased region" description="Basic and acidic residues" evidence="1">
    <location>
        <begin position="84"/>
        <end position="103"/>
    </location>
</feature>
<feature type="region of interest" description="Disordered" evidence="1">
    <location>
        <begin position="82"/>
        <end position="133"/>
    </location>
</feature>
<evidence type="ECO:0000256" key="1">
    <source>
        <dbReference type="SAM" id="MobiDB-lite"/>
    </source>
</evidence>